<evidence type="ECO:0000256" key="9">
    <source>
        <dbReference type="ARBA" id="ARBA00023027"/>
    </source>
</evidence>
<dbReference type="STRING" id="197461.A3843_08035"/>
<dbReference type="PANTHER" id="PTHR39321">
    <property type="entry name" value="NICOTINATE-NUCLEOTIDE ADENYLYLTRANSFERASE-RELATED"/>
    <property type="match status" value="1"/>
</dbReference>
<name>A0A1U7JI31_9HYPH</name>
<comment type="function">
    <text evidence="1 11">Catalyzes the reversible adenylation of nicotinate mononucleotide (NaMN) to nicotinic acid adenine dinucleotide (NaAD).</text>
</comment>
<evidence type="ECO:0000256" key="7">
    <source>
        <dbReference type="ARBA" id="ARBA00022741"/>
    </source>
</evidence>
<evidence type="ECO:0000313" key="13">
    <source>
        <dbReference type="EMBL" id="OKL44342.1"/>
    </source>
</evidence>
<evidence type="ECO:0000256" key="4">
    <source>
        <dbReference type="ARBA" id="ARBA00022642"/>
    </source>
</evidence>
<dbReference type="GO" id="GO:0005524">
    <property type="term" value="F:ATP binding"/>
    <property type="evidence" value="ECO:0007669"/>
    <property type="project" value="UniProtKB-KW"/>
</dbReference>
<dbReference type="Gene3D" id="3.40.50.620">
    <property type="entry name" value="HUPs"/>
    <property type="match status" value="1"/>
</dbReference>
<keyword evidence="6 11" id="KW-0548">Nucleotidyltransferase</keyword>
<dbReference type="UniPathway" id="UPA00253">
    <property type="reaction ID" value="UER00332"/>
</dbReference>
<evidence type="ECO:0000256" key="8">
    <source>
        <dbReference type="ARBA" id="ARBA00022840"/>
    </source>
</evidence>
<dbReference type="EC" id="2.7.7.18" evidence="11"/>
<feature type="domain" description="Cytidyltransferase-like" evidence="12">
    <location>
        <begin position="34"/>
        <end position="213"/>
    </location>
</feature>
<sequence>MNHTFDTRLRTTDTSKQADWVRLPYAAPGNRIGLFGGSFNPPHSGHLLVAETALRRLDLDQIWWLVTPGNPLKEHSELAPLAERVAAVQAMAKHPKMKVTAHEVQLGTPYTARTIAALQARNPELRFVWVMGADNLSGFHRWQAWRSIVERVPLAIVNRPGATLAPLSAPMSQTYATSRIPQEKARNLSSLKAPAWTFLTAPLDASSSTHIRRGQHSG</sequence>
<evidence type="ECO:0000256" key="3">
    <source>
        <dbReference type="ARBA" id="ARBA00009014"/>
    </source>
</evidence>
<dbReference type="InterPro" id="IPR014729">
    <property type="entry name" value="Rossmann-like_a/b/a_fold"/>
</dbReference>
<protein>
    <recommendedName>
        <fullName evidence="11">Probable nicotinate-nucleotide adenylyltransferase</fullName>
        <ecNumber evidence="11">2.7.7.18</ecNumber>
    </recommendedName>
    <alternativeName>
        <fullName evidence="11">Deamido-NAD(+) diphosphorylase</fullName>
    </alternativeName>
    <alternativeName>
        <fullName evidence="11">Deamido-NAD(+) pyrophosphorylase</fullName>
    </alternativeName>
    <alternativeName>
        <fullName evidence="11">Nicotinate mononucleotide adenylyltransferase</fullName>
        <shortName evidence="11">NaMN adenylyltransferase</shortName>
    </alternativeName>
</protein>
<dbReference type="InterPro" id="IPR004821">
    <property type="entry name" value="Cyt_trans-like"/>
</dbReference>
<evidence type="ECO:0000313" key="14">
    <source>
        <dbReference type="Proteomes" id="UP000185783"/>
    </source>
</evidence>
<dbReference type="Proteomes" id="UP000185783">
    <property type="component" value="Unassembled WGS sequence"/>
</dbReference>
<evidence type="ECO:0000256" key="5">
    <source>
        <dbReference type="ARBA" id="ARBA00022679"/>
    </source>
</evidence>
<comment type="catalytic activity">
    <reaction evidence="10 11">
        <text>nicotinate beta-D-ribonucleotide + ATP + H(+) = deamido-NAD(+) + diphosphate</text>
        <dbReference type="Rhea" id="RHEA:22860"/>
        <dbReference type="ChEBI" id="CHEBI:15378"/>
        <dbReference type="ChEBI" id="CHEBI:30616"/>
        <dbReference type="ChEBI" id="CHEBI:33019"/>
        <dbReference type="ChEBI" id="CHEBI:57502"/>
        <dbReference type="ChEBI" id="CHEBI:58437"/>
        <dbReference type="EC" id="2.7.7.18"/>
    </reaction>
</comment>
<dbReference type="AlphaFoldDB" id="A0A1U7JI31"/>
<evidence type="ECO:0000259" key="12">
    <source>
        <dbReference type="Pfam" id="PF01467"/>
    </source>
</evidence>
<proteinExistence type="inferred from homology"/>
<evidence type="ECO:0000256" key="10">
    <source>
        <dbReference type="ARBA" id="ARBA00048721"/>
    </source>
</evidence>
<comment type="caution">
    <text evidence="13">The sequence shown here is derived from an EMBL/GenBank/DDBJ whole genome shotgun (WGS) entry which is preliminary data.</text>
</comment>
<dbReference type="NCBIfam" id="NF000843">
    <property type="entry name" value="PRK00071.2-2"/>
    <property type="match status" value="1"/>
</dbReference>
<dbReference type="HAMAP" id="MF_00244">
    <property type="entry name" value="NaMN_adenylyltr"/>
    <property type="match status" value="1"/>
</dbReference>
<evidence type="ECO:0000256" key="6">
    <source>
        <dbReference type="ARBA" id="ARBA00022695"/>
    </source>
</evidence>
<dbReference type="CDD" id="cd02165">
    <property type="entry name" value="NMNAT"/>
    <property type="match status" value="1"/>
</dbReference>
<dbReference type="NCBIfam" id="TIGR00482">
    <property type="entry name" value="nicotinate (nicotinamide) nucleotide adenylyltransferase"/>
    <property type="match status" value="1"/>
</dbReference>
<dbReference type="GO" id="GO:0004515">
    <property type="term" value="F:nicotinate-nucleotide adenylyltransferase activity"/>
    <property type="evidence" value="ECO:0007669"/>
    <property type="project" value="UniProtKB-UniRule"/>
</dbReference>
<dbReference type="Pfam" id="PF01467">
    <property type="entry name" value="CTP_transf_like"/>
    <property type="match status" value="1"/>
</dbReference>
<reference evidence="13 14" key="1">
    <citation type="submission" date="2016-03" db="EMBL/GenBank/DDBJ databases">
        <title>Genome sequence of Nesiotobacter sp. nov., a moderately halophilic alphaproteobacterium isolated from the Yellow Sea, China.</title>
        <authorList>
            <person name="Zhang G."/>
            <person name="Zhang R."/>
        </authorList>
    </citation>
    <scope>NUCLEOTIDE SEQUENCE [LARGE SCALE GENOMIC DNA]</scope>
    <source>
        <strain evidence="13 14">WB1-6</strain>
    </source>
</reference>
<keyword evidence="9 11" id="KW-0520">NAD</keyword>
<dbReference type="GO" id="GO:0009435">
    <property type="term" value="P:NAD+ biosynthetic process"/>
    <property type="evidence" value="ECO:0007669"/>
    <property type="project" value="UniProtKB-UniRule"/>
</dbReference>
<gene>
    <name evidence="11" type="primary">nadD</name>
    <name evidence="13" type="ORF">A3843_08035</name>
</gene>
<comment type="pathway">
    <text evidence="2 11">Cofactor biosynthesis; NAD(+) biosynthesis; deamido-NAD(+) from nicotinate D-ribonucleotide: step 1/1.</text>
</comment>
<keyword evidence="7 11" id="KW-0547">Nucleotide-binding</keyword>
<keyword evidence="14" id="KW-1185">Reference proteome</keyword>
<keyword evidence="4 11" id="KW-0662">Pyridine nucleotide biosynthesis</keyword>
<evidence type="ECO:0000256" key="11">
    <source>
        <dbReference type="HAMAP-Rule" id="MF_00244"/>
    </source>
</evidence>
<dbReference type="NCBIfam" id="TIGR00125">
    <property type="entry name" value="cyt_tran_rel"/>
    <property type="match status" value="1"/>
</dbReference>
<dbReference type="InterPro" id="IPR005248">
    <property type="entry name" value="NadD/NMNAT"/>
</dbReference>
<dbReference type="RefSeq" id="WP_051268869.1">
    <property type="nucleotide sequence ID" value="NZ_LVVZ01000014.1"/>
</dbReference>
<keyword evidence="5 11" id="KW-0808">Transferase</keyword>
<evidence type="ECO:0000256" key="2">
    <source>
        <dbReference type="ARBA" id="ARBA00005019"/>
    </source>
</evidence>
<comment type="similarity">
    <text evidence="3 11">Belongs to the NadD family.</text>
</comment>
<dbReference type="EMBL" id="LVVZ01000014">
    <property type="protein sequence ID" value="OKL44342.1"/>
    <property type="molecule type" value="Genomic_DNA"/>
</dbReference>
<dbReference type="PANTHER" id="PTHR39321:SF3">
    <property type="entry name" value="PHOSPHOPANTETHEINE ADENYLYLTRANSFERASE"/>
    <property type="match status" value="1"/>
</dbReference>
<dbReference type="NCBIfam" id="NF000845">
    <property type="entry name" value="PRK00071.2-4"/>
    <property type="match status" value="1"/>
</dbReference>
<accession>A0A1U7JI31</accession>
<organism evidence="13 14">
    <name type="scientific">Pseudovibrio exalbescens</name>
    <dbReference type="NCBI Taxonomy" id="197461"/>
    <lineage>
        <taxon>Bacteria</taxon>
        <taxon>Pseudomonadati</taxon>
        <taxon>Pseudomonadota</taxon>
        <taxon>Alphaproteobacteria</taxon>
        <taxon>Hyphomicrobiales</taxon>
        <taxon>Stappiaceae</taxon>
        <taxon>Pseudovibrio</taxon>
    </lineage>
</organism>
<dbReference type="SUPFAM" id="SSF52374">
    <property type="entry name" value="Nucleotidylyl transferase"/>
    <property type="match status" value="1"/>
</dbReference>
<evidence type="ECO:0000256" key="1">
    <source>
        <dbReference type="ARBA" id="ARBA00002324"/>
    </source>
</evidence>
<keyword evidence="8 11" id="KW-0067">ATP-binding</keyword>